<comment type="caution">
    <text evidence="1">The sequence shown here is derived from an EMBL/GenBank/DDBJ whole genome shotgun (WGS) entry which is preliminary data.</text>
</comment>
<evidence type="ECO:0000313" key="1">
    <source>
        <dbReference type="EMBL" id="MWB79836.1"/>
    </source>
</evidence>
<reference evidence="1 2" key="1">
    <citation type="submission" date="2019-11" db="EMBL/GenBank/DDBJ databases">
        <title>Pseudooceanicola pacifica sp. nov., isolated from deep-sea sediment of the Pacific Ocean.</title>
        <authorList>
            <person name="Lyu L."/>
        </authorList>
    </citation>
    <scope>NUCLEOTIDE SEQUENCE [LARGE SCALE GENOMIC DNA]</scope>
    <source>
        <strain evidence="1 2">216_PA32_1</strain>
    </source>
</reference>
<dbReference type="Proteomes" id="UP000443843">
    <property type="component" value="Unassembled WGS sequence"/>
</dbReference>
<organism evidence="1 2">
    <name type="scientific">Pseudooceanicola pacificus</name>
    <dbReference type="NCBI Taxonomy" id="2676438"/>
    <lineage>
        <taxon>Bacteria</taxon>
        <taxon>Pseudomonadati</taxon>
        <taxon>Pseudomonadota</taxon>
        <taxon>Alphaproteobacteria</taxon>
        <taxon>Rhodobacterales</taxon>
        <taxon>Paracoccaceae</taxon>
        <taxon>Pseudooceanicola</taxon>
    </lineage>
</organism>
<gene>
    <name evidence="1" type="ORF">GLS40_17540</name>
</gene>
<sequence length="134" mass="14916">MFHITPMFVRRKFSGSAFDFGYSNGAEIPLIHANVHGVARTLPLIMDVAEELKRPAAGMVPCDHRIVAKCVGHPAPILDLDHVPDCIPRQLQRRGKIVITDDKVLARPWQLKENALDISAILRSFTEGKVTQDP</sequence>
<accession>A0A844W694</accession>
<dbReference type="EMBL" id="WNXQ01000016">
    <property type="protein sequence ID" value="MWB79836.1"/>
    <property type="molecule type" value="Genomic_DNA"/>
</dbReference>
<keyword evidence="2" id="KW-1185">Reference proteome</keyword>
<dbReference type="RefSeq" id="WP_160383856.1">
    <property type="nucleotide sequence ID" value="NZ_WNXQ01000016.1"/>
</dbReference>
<dbReference type="AlphaFoldDB" id="A0A844W694"/>
<evidence type="ECO:0000313" key="2">
    <source>
        <dbReference type="Proteomes" id="UP000443843"/>
    </source>
</evidence>
<protein>
    <submittedName>
        <fullName evidence="1">Uncharacterized protein</fullName>
    </submittedName>
</protein>
<name>A0A844W694_9RHOB</name>
<proteinExistence type="predicted"/>